<dbReference type="AlphaFoldDB" id="A0A4U6VP92"/>
<keyword evidence="2" id="KW-1185">Reference proteome</keyword>
<sequence length="261" mass="27966">MAAIPAAQCLYDDEEEMLAALRELVEDDDDQGLAEDFRALRSVAVPLENAGALSPEFWDWVDSVELIALRAAEILAREAADIQRALSLLSRRPGPEDEAFVAALRRQAVSTAARRADAEGFAATTRRIREKELRRMAAAEHLVHPATTGFLGYIAGETDASLARGEAPDADELALAPQVEDAAAPAQRGGVRGEAARPGEENLVAALERQAATADAARATVAAFTASVRRYRAAGSSLPPAAQPGHAWRITIYVVIQFLHH</sequence>
<name>A0A4U6VP92_SETVI</name>
<accession>A0A4U6VP92</accession>
<reference evidence="1" key="1">
    <citation type="submission" date="2019-03" db="EMBL/GenBank/DDBJ databases">
        <title>WGS assembly of Setaria viridis.</title>
        <authorList>
            <person name="Huang P."/>
            <person name="Jenkins J."/>
            <person name="Grimwood J."/>
            <person name="Barry K."/>
            <person name="Healey A."/>
            <person name="Mamidi S."/>
            <person name="Sreedasyam A."/>
            <person name="Shu S."/>
            <person name="Feldman M."/>
            <person name="Wu J."/>
            <person name="Yu Y."/>
            <person name="Chen C."/>
            <person name="Johnson J."/>
            <person name="Rokhsar D."/>
            <person name="Baxter I."/>
            <person name="Schmutz J."/>
            <person name="Brutnell T."/>
            <person name="Kellogg E."/>
        </authorList>
    </citation>
    <scope>NUCLEOTIDE SEQUENCE [LARGE SCALE GENOMIC DNA]</scope>
</reference>
<dbReference type="Gramene" id="TKW29559">
    <property type="protein sequence ID" value="TKW29559"/>
    <property type="gene ID" value="SEVIR_3G403300v2"/>
</dbReference>
<dbReference type="EMBL" id="CM016554">
    <property type="protein sequence ID" value="TKW29559.1"/>
    <property type="molecule type" value="Genomic_DNA"/>
</dbReference>
<dbReference type="OMA" id="QVDWAEG"/>
<evidence type="ECO:0000313" key="1">
    <source>
        <dbReference type="EMBL" id="TKW29559.1"/>
    </source>
</evidence>
<proteinExistence type="predicted"/>
<organism evidence="1 2">
    <name type="scientific">Setaria viridis</name>
    <name type="common">Green bristlegrass</name>
    <name type="synonym">Setaria italica subsp. viridis</name>
    <dbReference type="NCBI Taxonomy" id="4556"/>
    <lineage>
        <taxon>Eukaryota</taxon>
        <taxon>Viridiplantae</taxon>
        <taxon>Streptophyta</taxon>
        <taxon>Embryophyta</taxon>
        <taxon>Tracheophyta</taxon>
        <taxon>Spermatophyta</taxon>
        <taxon>Magnoliopsida</taxon>
        <taxon>Liliopsida</taxon>
        <taxon>Poales</taxon>
        <taxon>Poaceae</taxon>
        <taxon>PACMAD clade</taxon>
        <taxon>Panicoideae</taxon>
        <taxon>Panicodae</taxon>
        <taxon>Paniceae</taxon>
        <taxon>Cenchrinae</taxon>
        <taxon>Setaria</taxon>
    </lineage>
</organism>
<evidence type="ECO:0000313" key="2">
    <source>
        <dbReference type="Proteomes" id="UP000298652"/>
    </source>
</evidence>
<dbReference type="Proteomes" id="UP000298652">
    <property type="component" value="Chromosome 3"/>
</dbReference>
<protein>
    <submittedName>
        <fullName evidence="1">Uncharacterized protein</fullName>
    </submittedName>
</protein>
<gene>
    <name evidence="1" type="ORF">SEVIR_3G403300v2</name>
</gene>